<dbReference type="PANTHER" id="PTHR45685:SF1">
    <property type="entry name" value="HELICASE SRCAP"/>
    <property type="match status" value="1"/>
</dbReference>
<dbReference type="KEGG" id="lth:KLTH0E03476g"/>
<keyword evidence="7" id="KW-0347">Helicase</keyword>
<dbReference type="PROSITE" id="PS51204">
    <property type="entry name" value="HSA"/>
    <property type="match status" value="1"/>
</dbReference>
<dbReference type="PANTHER" id="PTHR45685">
    <property type="entry name" value="HELICASE SRCAP-RELATED"/>
    <property type="match status" value="1"/>
</dbReference>
<dbReference type="FunFam" id="3.40.50.300:FF:000655">
    <property type="entry name" value="Protein PHOTOPERIOD-INDEPENDENT EARLY FLOWERING 1"/>
    <property type="match status" value="1"/>
</dbReference>
<evidence type="ECO:0000256" key="17">
    <source>
        <dbReference type="ARBA" id="ARBA00047995"/>
    </source>
</evidence>
<feature type="compositionally biased region" description="Basic and acidic residues" evidence="20">
    <location>
        <begin position="425"/>
        <end position="434"/>
    </location>
</feature>
<evidence type="ECO:0000256" key="9">
    <source>
        <dbReference type="ARBA" id="ARBA00022853"/>
    </source>
</evidence>
<dbReference type="InterPro" id="IPR038718">
    <property type="entry name" value="SNF2-like_sf"/>
</dbReference>
<keyword evidence="14" id="KW-0539">Nucleus</keyword>
<dbReference type="Pfam" id="PF00271">
    <property type="entry name" value="Helicase_C"/>
    <property type="match status" value="1"/>
</dbReference>
<dbReference type="Gene3D" id="1.20.120.850">
    <property type="entry name" value="SWI2/SNF2 ATPases, N-terminal domain"/>
    <property type="match status" value="1"/>
</dbReference>
<dbReference type="GO" id="GO:0006338">
    <property type="term" value="P:chromatin remodeling"/>
    <property type="evidence" value="ECO:0007669"/>
    <property type="project" value="UniProtKB-ARBA"/>
</dbReference>
<evidence type="ECO:0000313" key="24">
    <source>
        <dbReference type="EMBL" id="CAR23196.1"/>
    </source>
</evidence>
<dbReference type="GO" id="GO:0003677">
    <property type="term" value="F:DNA binding"/>
    <property type="evidence" value="ECO:0007669"/>
    <property type="project" value="UniProtKB-KW"/>
</dbReference>
<evidence type="ECO:0000256" key="5">
    <source>
        <dbReference type="ARBA" id="ARBA00022741"/>
    </source>
</evidence>
<dbReference type="CDD" id="cd18793">
    <property type="entry name" value="SF2_C_SNF"/>
    <property type="match status" value="1"/>
</dbReference>
<feature type="compositionally biased region" description="Basic and acidic residues" evidence="20">
    <location>
        <begin position="139"/>
        <end position="152"/>
    </location>
</feature>
<keyword evidence="8" id="KW-0067">ATP-binding</keyword>
<feature type="compositionally biased region" description="Basic and acidic residues" evidence="20">
    <location>
        <begin position="511"/>
        <end position="526"/>
    </location>
</feature>
<feature type="region of interest" description="Disordered" evidence="20">
    <location>
        <begin position="480"/>
        <end position="616"/>
    </location>
</feature>
<dbReference type="GeneID" id="8291781"/>
<feature type="domain" description="Helicase ATP-binding" evidence="21">
    <location>
        <begin position="668"/>
        <end position="833"/>
    </location>
</feature>
<feature type="compositionally biased region" description="Acidic residues" evidence="20">
    <location>
        <begin position="1442"/>
        <end position="1453"/>
    </location>
</feature>
<accession>C5DHD5</accession>
<dbReference type="FunFam" id="3.40.50.10810:FF:000005">
    <property type="entry name" value="Photoperiod-independent early flowering 1"/>
    <property type="match status" value="1"/>
</dbReference>
<dbReference type="EMBL" id="CU928169">
    <property type="protein sequence ID" value="CAR23196.1"/>
    <property type="molecule type" value="Genomic_DNA"/>
</dbReference>
<evidence type="ECO:0000256" key="12">
    <source>
        <dbReference type="ARBA" id="ARBA00023159"/>
    </source>
</evidence>
<dbReference type="SMART" id="SM00487">
    <property type="entry name" value="DEXDc"/>
    <property type="match status" value="1"/>
</dbReference>
<dbReference type="InterPro" id="IPR000330">
    <property type="entry name" value="SNF2_N"/>
</dbReference>
<organism evidence="24 25">
    <name type="scientific">Lachancea thermotolerans (strain ATCC 56472 / CBS 6340 / NRRL Y-8284)</name>
    <name type="common">Yeast</name>
    <name type="synonym">Kluyveromyces thermotolerans</name>
    <dbReference type="NCBI Taxonomy" id="559295"/>
    <lineage>
        <taxon>Eukaryota</taxon>
        <taxon>Fungi</taxon>
        <taxon>Dikarya</taxon>
        <taxon>Ascomycota</taxon>
        <taxon>Saccharomycotina</taxon>
        <taxon>Saccharomycetes</taxon>
        <taxon>Saccharomycetales</taxon>
        <taxon>Saccharomycetaceae</taxon>
        <taxon>Lachancea</taxon>
    </lineage>
</organism>
<dbReference type="GO" id="GO:0005524">
    <property type="term" value="F:ATP binding"/>
    <property type="evidence" value="ECO:0007669"/>
    <property type="project" value="UniProtKB-KW"/>
</dbReference>
<dbReference type="OrthoDB" id="372624at2759"/>
<evidence type="ECO:0000256" key="15">
    <source>
        <dbReference type="ARBA" id="ARBA00037570"/>
    </source>
</evidence>
<dbReference type="OMA" id="AFQQWFG"/>
<evidence type="ECO:0000256" key="8">
    <source>
        <dbReference type="ARBA" id="ARBA00022840"/>
    </source>
</evidence>
<keyword evidence="11" id="KW-0238">DNA-binding</keyword>
<dbReference type="InterPro" id="IPR050520">
    <property type="entry name" value="INO80/SWR1_helicase"/>
</dbReference>
<feature type="coiled-coil region" evidence="19">
    <location>
        <begin position="343"/>
        <end position="370"/>
    </location>
</feature>
<keyword evidence="19" id="KW-0175">Coiled coil</keyword>
<dbReference type="FunCoup" id="C5DHD5">
    <property type="interactions" value="253"/>
</dbReference>
<proteinExistence type="inferred from homology"/>
<dbReference type="SUPFAM" id="SSF52540">
    <property type="entry name" value="P-loop containing nucleoside triphosphate hydrolases"/>
    <property type="match status" value="2"/>
</dbReference>
<evidence type="ECO:0000256" key="13">
    <source>
        <dbReference type="ARBA" id="ARBA00023163"/>
    </source>
</evidence>
<evidence type="ECO:0000256" key="10">
    <source>
        <dbReference type="ARBA" id="ARBA00023015"/>
    </source>
</evidence>
<feature type="region of interest" description="Disordered" evidence="20">
    <location>
        <begin position="1424"/>
        <end position="1456"/>
    </location>
</feature>
<dbReference type="InParanoid" id="C5DHD5"/>
<protein>
    <recommendedName>
        <fullName evidence="16">Helicase SWR1</fullName>
        <ecNumber evidence="4">3.6.4.12</ecNumber>
    </recommendedName>
    <alternativeName>
        <fullName evidence="18">Helicase swr1</fullName>
    </alternativeName>
</protein>
<dbReference type="Pfam" id="PF07529">
    <property type="entry name" value="HSA"/>
    <property type="match status" value="1"/>
</dbReference>
<evidence type="ECO:0000259" key="23">
    <source>
        <dbReference type="PROSITE" id="PS51204"/>
    </source>
</evidence>
<reference evidence="24 25" key="1">
    <citation type="journal article" date="2009" name="Genome Res.">
        <title>Comparative genomics of protoploid Saccharomycetaceae.</title>
        <authorList>
            <consortium name="The Genolevures Consortium"/>
            <person name="Souciet J.-L."/>
            <person name="Dujon B."/>
            <person name="Gaillardin C."/>
            <person name="Johnston M."/>
            <person name="Baret P.V."/>
            <person name="Cliften P."/>
            <person name="Sherman D.J."/>
            <person name="Weissenbach J."/>
            <person name="Westhof E."/>
            <person name="Wincker P."/>
            <person name="Jubin C."/>
            <person name="Poulain J."/>
            <person name="Barbe V."/>
            <person name="Segurens B."/>
            <person name="Artiguenave F."/>
            <person name="Anthouard V."/>
            <person name="Vacherie B."/>
            <person name="Val M.-E."/>
            <person name="Fulton R.S."/>
            <person name="Minx P."/>
            <person name="Wilson R."/>
            <person name="Durrens P."/>
            <person name="Jean G."/>
            <person name="Marck C."/>
            <person name="Martin T."/>
            <person name="Nikolski M."/>
            <person name="Rolland T."/>
            <person name="Seret M.-L."/>
            <person name="Casaregola S."/>
            <person name="Despons L."/>
            <person name="Fairhead C."/>
            <person name="Fischer G."/>
            <person name="Lafontaine I."/>
            <person name="Leh V."/>
            <person name="Lemaire M."/>
            <person name="de Montigny J."/>
            <person name="Neuveglise C."/>
            <person name="Thierry A."/>
            <person name="Blanc-Lenfle I."/>
            <person name="Bleykasten C."/>
            <person name="Diffels J."/>
            <person name="Fritsch E."/>
            <person name="Frangeul L."/>
            <person name="Goeffon A."/>
            <person name="Jauniaux N."/>
            <person name="Kachouri-Lafond R."/>
            <person name="Payen C."/>
            <person name="Potier S."/>
            <person name="Pribylova L."/>
            <person name="Ozanne C."/>
            <person name="Richard G.-F."/>
            <person name="Sacerdot C."/>
            <person name="Straub M.-L."/>
            <person name="Talla E."/>
        </authorList>
    </citation>
    <scope>NUCLEOTIDE SEQUENCE [LARGE SCALE GENOMIC DNA]</scope>
    <source>
        <strain evidence="25">ATCC 56472 / CBS 6340 / NRRL Y-8284</strain>
    </source>
</reference>
<dbReference type="EC" id="3.6.4.12" evidence="4"/>
<evidence type="ECO:0000256" key="6">
    <source>
        <dbReference type="ARBA" id="ARBA00022801"/>
    </source>
</evidence>
<evidence type="ECO:0000259" key="22">
    <source>
        <dbReference type="PROSITE" id="PS51194"/>
    </source>
</evidence>
<feature type="domain" description="Helicase C-terminal" evidence="22">
    <location>
        <begin position="1207"/>
        <end position="1357"/>
    </location>
</feature>
<dbReference type="HOGENOM" id="CLU_000315_24_4_1"/>
<evidence type="ECO:0000313" key="25">
    <source>
        <dbReference type="Proteomes" id="UP000002036"/>
    </source>
</evidence>
<comment type="function">
    <text evidence="15">Catalytic component of the SWR1 complex which mediates the ATP-dependent exchange of histone H2A for the H2A variant HZT1 leading to transcriptional regulation of selected genes by chromatin remodeling.</text>
</comment>
<feature type="region of interest" description="Disordered" evidence="20">
    <location>
        <begin position="423"/>
        <end position="468"/>
    </location>
</feature>
<dbReference type="PROSITE" id="PS51194">
    <property type="entry name" value="HELICASE_CTER"/>
    <property type="match status" value="1"/>
</dbReference>
<dbReference type="GO" id="GO:0016887">
    <property type="term" value="F:ATP hydrolysis activity"/>
    <property type="evidence" value="ECO:0007669"/>
    <property type="project" value="TreeGrafter"/>
</dbReference>
<dbReference type="SMART" id="SM00490">
    <property type="entry name" value="HELICc"/>
    <property type="match status" value="1"/>
</dbReference>
<comment type="subunit">
    <text evidence="3">Component of the SWR1 chromatin-remodeling complex.</text>
</comment>
<evidence type="ECO:0000256" key="19">
    <source>
        <dbReference type="SAM" id="Coils"/>
    </source>
</evidence>
<evidence type="ECO:0000259" key="21">
    <source>
        <dbReference type="PROSITE" id="PS51192"/>
    </source>
</evidence>
<feature type="compositionally biased region" description="Low complexity" evidence="20">
    <location>
        <begin position="446"/>
        <end position="455"/>
    </location>
</feature>
<keyword evidence="6" id="KW-0378">Hydrolase</keyword>
<keyword evidence="25" id="KW-1185">Reference proteome</keyword>
<feature type="compositionally biased region" description="Acidic residues" evidence="20">
    <location>
        <begin position="531"/>
        <end position="540"/>
    </location>
</feature>
<dbReference type="Gene3D" id="3.40.50.10810">
    <property type="entry name" value="Tandem AAA-ATPase domain"/>
    <property type="match status" value="1"/>
</dbReference>
<dbReference type="STRING" id="559295.C5DHD5"/>
<feature type="domain" description="HSA" evidence="23">
    <location>
        <begin position="298"/>
        <end position="370"/>
    </location>
</feature>
<sequence length="1474" mass="168943">MTVAPNIDEQIADLKFNYEVLINELFHLKEFTSLVEYDPCFRNSSESFEHFVKTSGLGLSKPAIEAVEDASASRRVRRRQSRRETIPEASCSESVEGLIDERFHELECQMTNKKYKRQSPAIRELSAPKKRKAAVKVEAPPKESIKKEEEKIAPPSPPKLHHKSSSIDNEQVSDKGYNSMCYTTSSSEDEAENRRTKRKRPRVNLIVNIPKQTVTNPLHVTKPEFGSLSEFLQSYKSLDEDMSIEEFNKFIEEQRRLFANIRKGLESGVLKYDPATDSIEPITLKDAAGVHAHRPEPITYFYKEQQQYTFQDHLINQGIVMSRAFQETKKARISRIRKITQMIEQHFRHIAGAEERRQKEEEKRLKTMARTAVQAVKRRWVTAEKAYKVLKKDEEDQLKKIQGKEHLSKMLEQSTQLLGAQLKRPNQDDTEKDLNTSASHSDVDQSDSNSDSFTSSDEEDSASGNEDDARLSVEQLQMKYANLDSSPKSEDEESKTEREDSMDAAPVNLLSEKERLELKKDLEDKSLGLLDESDDEDTDSMSEHSSEPDSGEDEQGSEATSESVPKSDDGLASIFNNIEEGESEVESDYASSTSAEEDDAFDSEESADDNSQEDLDHSANVGYEKKPEPQGGQLVPEKDSLTVVDVPIPSLLRGTLRIYQKQGLNWLASLYNNNTNGILADEMGLGKTIQTISLLAYLACEKQNWGPHLIIVPTSVLLNWEMEFKRFAPGFKVLTYYGSPQQRKDKRKGWNRPDAFHICITSYQLVVHDQHSFKRKKWQYMILDEAHNIKNFRSTRWQALLNFNTERRLLLTGTPLQNNLAELWSLLYFLMPQTAVGNNGGIQGFADLEAFQQWFGRPVDKIIQIGEGYAQDEETRKTVTKLHQVLRPYLLRRLKADVEKQMPAKHEHIVYCRLSKRQRFLYDDFMSRAQTKETLASGNFMSIINCLMQLRKVCNHPDLFEVRPILTSLCVEKSVAHDYVYLNNLVSQKLHAMDHEREIDLEVLNLKFTSNDWSLSTHHAASINKSQCVEQFVKEVSKLRAETEEQLKMGASESALNFQDINQFYRTFAAKKTDDMMGRLEHLQYLNNMRCTRKPVYGNNLIKLLSINKPVREGPLKELCRPLQTRILDSDALIDKFAVITPTVVSLDSRNMALGLNDESEFHSNLREDLKQVLRRTDNPLHKLQTKLAIAFPDKSLLQYDCGKLQKLATLLRDLKDGGHRALIFTQMTKVLDVLEQFLNYHGYLYMRLDGATKIEDRQILTERFNTDNRITAFILSSRSGGLGINLTGADTVIFYDSDWNPAMDKQCQDRCHRIGQTRDVHIYRFVSEHTIESNILKKANQKRQLDNVVIQRGDFTTDYFTKLSVKDLVGAEVPEIEANNRPLLMDADAATKDPRKLEKLLAQAEDADDVKAAKLAMKEVEVDNEDFQEVKNGPQGPKEDDASEEDDPDDEYQGTRHVEEYMIRFIANGWYWE</sequence>
<evidence type="ECO:0000256" key="2">
    <source>
        <dbReference type="ARBA" id="ARBA00009220"/>
    </source>
</evidence>
<dbReference type="SMART" id="SM00573">
    <property type="entry name" value="HSA"/>
    <property type="match status" value="1"/>
</dbReference>
<name>C5DHD5_LACTC</name>
<dbReference type="Pfam" id="PF00176">
    <property type="entry name" value="SNF2-rel_dom"/>
    <property type="match status" value="1"/>
</dbReference>
<evidence type="ECO:0000256" key="11">
    <source>
        <dbReference type="ARBA" id="ARBA00023125"/>
    </source>
</evidence>
<dbReference type="Gene3D" id="3.40.50.300">
    <property type="entry name" value="P-loop containing nucleotide triphosphate hydrolases"/>
    <property type="match status" value="1"/>
</dbReference>
<feature type="compositionally biased region" description="Acidic residues" evidence="20">
    <location>
        <begin position="595"/>
        <end position="613"/>
    </location>
</feature>
<keyword evidence="13" id="KW-0804">Transcription</keyword>
<dbReference type="RefSeq" id="XP_002553633.1">
    <property type="nucleotide sequence ID" value="XM_002553587.1"/>
</dbReference>
<evidence type="ECO:0000256" key="14">
    <source>
        <dbReference type="ARBA" id="ARBA00023242"/>
    </source>
</evidence>
<comment type="catalytic activity">
    <reaction evidence="17">
        <text>ATP + H2O = ADP + phosphate + H(+)</text>
        <dbReference type="Rhea" id="RHEA:13065"/>
        <dbReference type="ChEBI" id="CHEBI:15377"/>
        <dbReference type="ChEBI" id="CHEBI:15378"/>
        <dbReference type="ChEBI" id="CHEBI:30616"/>
        <dbReference type="ChEBI" id="CHEBI:43474"/>
        <dbReference type="ChEBI" id="CHEBI:456216"/>
        <dbReference type="EC" id="3.6.4.12"/>
    </reaction>
</comment>
<comment type="similarity">
    <text evidence="2">Belongs to the SNF2/RAD54 helicase family. SWR1 subfamily.</text>
</comment>
<keyword evidence="10" id="KW-0805">Transcription regulation</keyword>
<evidence type="ECO:0000256" key="16">
    <source>
        <dbReference type="ARBA" id="ARBA00040599"/>
    </source>
</evidence>
<dbReference type="InterPro" id="IPR027417">
    <property type="entry name" value="P-loop_NTPase"/>
</dbReference>
<dbReference type="PROSITE" id="PS51192">
    <property type="entry name" value="HELICASE_ATP_BIND_1"/>
    <property type="match status" value="1"/>
</dbReference>
<evidence type="ECO:0000256" key="4">
    <source>
        <dbReference type="ARBA" id="ARBA00012551"/>
    </source>
</evidence>
<keyword evidence="9" id="KW-0156">Chromatin regulator</keyword>
<keyword evidence="12" id="KW-0010">Activator</keyword>
<comment type="subcellular location">
    <subcellularLocation>
        <location evidence="1">Nucleus</location>
    </subcellularLocation>
</comment>
<dbReference type="GO" id="GO:0003678">
    <property type="term" value="F:DNA helicase activity"/>
    <property type="evidence" value="ECO:0007669"/>
    <property type="project" value="UniProtKB-EC"/>
</dbReference>
<feature type="region of interest" description="Disordered" evidence="20">
    <location>
        <begin position="116"/>
        <end position="199"/>
    </location>
</feature>
<evidence type="ECO:0000256" key="18">
    <source>
        <dbReference type="ARBA" id="ARBA00074297"/>
    </source>
</evidence>
<evidence type="ECO:0000256" key="1">
    <source>
        <dbReference type="ARBA" id="ARBA00004123"/>
    </source>
</evidence>
<dbReference type="InterPro" id="IPR014012">
    <property type="entry name" value="HSA_dom"/>
</dbReference>
<dbReference type="GO" id="GO:0042393">
    <property type="term" value="F:histone binding"/>
    <property type="evidence" value="ECO:0007669"/>
    <property type="project" value="TreeGrafter"/>
</dbReference>
<dbReference type="Proteomes" id="UP000002036">
    <property type="component" value="Chromosome E"/>
</dbReference>
<dbReference type="eggNOG" id="KOG0391">
    <property type="taxonomic scope" value="Eukaryota"/>
</dbReference>
<dbReference type="InterPro" id="IPR014001">
    <property type="entry name" value="Helicase_ATP-bd"/>
</dbReference>
<dbReference type="CDD" id="cd18003">
    <property type="entry name" value="DEXQc_SRCAP"/>
    <property type="match status" value="1"/>
</dbReference>
<gene>
    <name evidence="24" type="ordered locus">KLTH0E03476g</name>
</gene>
<evidence type="ECO:0000256" key="3">
    <source>
        <dbReference type="ARBA" id="ARBA00011826"/>
    </source>
</evidence>
<dbReference type="GO" id="GO:0000812">
    <property type="term" value="C:Swr1 complex"/>
    <property type="evidence" value="ECO:0007669"/>
    <property type="project" value="TreeGrafter"/>
</dbReference>
<evidence type="ECO:0000256" key="20">
    <source>
        <dbReference type="SAM" id="MobiDB-lite"/>
    </source>
</evidence>
<keyword evidence="5" id="KW-0547">Nucleotide-binding</keyword>
<dbReference type="InterPro" id="IPR001650">
    <property type="entry name" value="Helicase_C-like"/>
</dbReference>
<dbReference type="InterPro" id="IPR049730">
    <property type="entry name" value="SNF2/RAD54-like_C"/>
</dbReference>
<evidence type="ECO:0000256" key="7">
    <source>
        <dbReference type="ARBA" id="ARBA00022806"/>
    </source>
</evidence>